<protein>
    <submittedName>
        <fullName evidence="1">Uncharacterized protein</fullName>
    </submittedName>
</protein>
<dbReference type="KEGG" id="anf:AQPE_0164"/>
<proteinExistence type="predicted"/>
<name>A0A5K7S3E5_9BACT</name>
<dbReference type="Proteomes" id="UP001193389">
    <property type="component" value="Chromosome"/>
</dbReference>
<gene>
    <name evidence="1" type="ORF">AQPE_0164</name>
</gene>
<accession>A0A5K7S3E5</accession>
<sequence length="129" mass="14153">MENIKTSVELKEAIKLLELEHTYKGQLLKEQLLLVHESLKPANLIKSVISDVTSSPYLVDNLLGATVGLASGYLTRVVTVGSTGNAFKKLLGTILQFGVTNVVAQHTDTIKSIGQFIYQHFLKGENRNT</sequence>
<evidence type="ECO:0000313" key="2">
    <source>
        <dbReference type="Proteomes" id="UP001193389"/>
    </source>
</evidence>
<evidence type="ECO:0000313" key="1">
    <source>
        <dbReference type="EMBL" id="BBE16027.1"/>
    </source>
</evidence>
<organism evidence="1 2">
    <name type="scientific">Aquipluma nitroreducens</name>
    <dbReference type="NCBI Taxonomy" id="2010828"/>
    <lineage>
        <taxon>Bacteria</taxon>
        <taxon>Pseudomonadati</taxon>
        <taxon>Bacteroidota</taxon>
        <taxon>Bacteroidia</taxon>
        <taxon>Marinilabiliales</taxon>
        <taxon>Prolixibacteraceae</taxon>
        <taxon>Aquipluma</taxon>
    </lineage>
</organism>
<dbReference type="EMBL" id="AP018694">
    <property type="protein sequence ID" value="BBE16027.1"/>
    <property type="molecule type" value="Genomic_DNA"/>
</dbReference>
<dbReference type="RefSeq" id="WP_318349138.1">
    <property type="nucleotide sequence ID" value="NZ_AP018694.1"/>
</dbReference>
<dbReference type="AlphaFoldDB" id="A0A5K7S3E5"/>
<keyword evidence="2" id="KW-1185">Reference proteome</keyword>
<reference evidence="1" key="1">
    <citation type="journal article" date="2020" name="Int. J. Syst. Evol. Microbiol.">
        <title>Aquipluma nitroreducens gen. nov. sp. nov., a novel facultatively anaerobic bacterium isolated from a freshwater lake.</title>
        <authorList>
            <person name="Watanabe M."/>
            <person name="Kojima H."/>
            <person name="Fukui M."/>
        </authorList>
    </citation>
    <scope>NUCLEOTIDE SEQUENCE</scope>
    <source>
        <strain evidence="1">MeG22</strain>
    </source>
</reference>